<dbReference type="InterPro" id="IPR005174">
    <property type="entry name" value="KIB1-4_b-propeller"/>
</dbReference>
<feature type="domain" description="KIB1-4 beta-propeller" evidence="1">
    <location>
        <begin position="126"/>
        <end position="335"/>
    </location>
</feature>
<dbReference type="PANTHER" id="PTHR33165">
    <property type="entry name" value="F-BOX DOMAIN CONTAINING PROTEIN-LIKE-RELATED"/>
    <property type="match status" value="1"/>
</dbReference>
<proteinExistence type="predicted"/>
<organism evidence="2 3">
    <name type="scientific">Triticum turgidum subsp. durum</name>
    <name type="common">Durum wheat</name>
    <name type="synonym">Triticum durum</name>
    <dbReference type="NCBI Taxonomy" id="4567"/>
    <lineage>
        <taxon>Eukaryota</taxon>
        <taxon>Viridiplantae</taxon>
        <taxon>Streptophyta</taxon>
        <taxon>Embryophyta</taxon>
        <taxon>Tracheophyta</taxon>
        <taxon>Spermatophyta</taxon>
        <taxon>Magnoliopsida</taxon>
        <taxon>Liliopsida</taxon>
        <taxon>Poales</taxon>
        <taxon>Poaceae</taxon>
        <taxon>BOP clade</taxon>
        <taxon>Pooideae</taxon>
        <taxon>Triticodae</taxon>
        <taxon>Triticeae</taxon>
        <taxon>Triticinae</taxon>
        <taxon>Triticum</taxon>
    </lineage>
</organism>
<evidence type="ECO:0000259" key="1">
    <source>
        <dbReference type="Pfam" id="PF03478"/>
    </source>
</evidence>
<evidence type="ECO:0000313" key="3">
    <source>
        <dbReference type="Proteomes" id="UP000324705"/>
    </source>
</evidence>
<sequence>MASSRAHEHRPRSPRDWANLNAGPVGLVAENLLRNDVVDLIRLRAVCRSWRASSAHLRAQGVLDRRFHPRRWIMLPKEFDIRGRRRFLNVFTGKSIYQGLPYVDLLSEYVLTTTFEGLILQLGTCAGQLLNPLTGQVAGLPSAATLLFGQTLSNLEVSGVGLADDDTVVLHFRSFYVAVAKPGDERWTHVHSHDRIMSVLPFAGRVYCATSKNISSVQTQTATLNQPPRLVVAADHGLHTGFQSLDEFEYKLFMGFSQIFLMENNGELIMCHHAHSCSPQIVGDCNVSMYRVNWNAKNTVPQHGLDGKVLFLGKKILLVVPGVSPSISADSKYLCWSKPKRNYDATDYAVDVLFGGGAESKFKKDDAAYYLSCYVSHSYTDHV</sequence>
<dbReference type="Proteomes" id="UP000324705">
    <property type="component" value="Chromosome 6A"/>
</dbReference>
<dbReference type="Pfam" id="PF03478">
    <property type="entry name" value="Beta-prop_KIB1-4"/>
    <property type="match status" value="1"/>
</dbReference>
<evidence type="ECO:0000313" key="2">
    <source>
        <dbReference type="EMBL" id="VAI50227.1"/>
    </source>
</evidence>
<keyword evidence="3" id="KW-1185">Reference proteome</keyword>
<accession>A0A9R0Y8R4</accession>
<reference evidence="2 3" key="1">
    <citation type="submission" date="2017-09" db="EMBL/GenBank/DDBJ databases">
        <authorList>
            <consortium name="International Durum Wheat Genome Sequencing Consortium (IDWGSC)"/>
            <person name="Milanesi L."/>
        </authorList>
    </citation>
    <scope>NUCLEOTIDE SEQUENCE [LARGE SCALE GENOMIC DNA]</scope>
    <source>
        <strain evidence="3">cv. Svevo</strain>
    </source>
</reference>
<gene>
    <name evidence="2" type="ORF">TRITD_6Av1G203330</name>
</gene>
<protein>
    <recommendedName>
        <fullName evidence="1">KIB1-4 beta-propeller domain-containing protein</fullName>
    </recommendedName>
</protein>
<dbReference type="PANTHER" id="PTHR33165:SF89">
    <property type="entry name" value="DUF295 DOMAIN-CONTAINING PROTEIN"/>
    <property type="match status" value="1"/>
</dbReference>
<dbReference type="OMA" id="ERWTHVH"/>
<dbReference type="Gramene" id="TRITD6Av1G203330.1">
    <property type="protein sequence ID" value="TRITD6Av1G203330.1"/>
    <property type="gene ID" value="TRITD6Av1G203330"/>
</dbReference>
<dbReference type="AlphaFoldDB" id="A0A9R0Y8R4"/>
<name>A0A9R0Y8R4_TRITD</name>
<dbReference type="EMBL" id="LT934121">
    <property type="protein sequence ID" value="VAI50227.1"/>
    <property type="molecule type" value="Genomic_DNA"/>
</dbReference>